<gene>
    <name evidence="4" type="ORF">C8Q71DRAFT_861341</name>
</gene>
<dbReference type="InterPro" id="IPR011032">
    <property type="entry name" value="GroES-like_sf"/>
</dbReference>
<dbReference type="EMBL" id="JADCUA010000023">
    <property type="protein sequence ID" value="KAH9832045.1"/>
    <property type="molecule type" value="Genomic_DNA"/>
</dbReference>
<proteinExistence type="predicted"/>
<evidence type="ECO:0000313" key="4">
    <source>
        <dbReference type="EMBL" id="KAH9832045.1"/>
    </source>
</evidence>
<dbReference type="Gene3D" id="3.40.50.720">
    <property type="entry name" value="NAD(P)-binding Rossmann-like Domain"/>
    <property type="match status" value="1"/>
</dbReference>
<evidence type="ECO:0000313" key="5">
    <source>
        <dbReference type="Proteomes" id="UP000814176"/>
    </source>
</evidence>
<organism evidence="4 5">
    <name type="scientific">Rhodofomes roseus</name>
    <dbReference type="NCBI Taxonomy" id="34475"/>
    <lineage>
        <taxon>Eukaryota</taxon>
        <taxon>Fungi</taxon>
        <taxon>Dikarya</taxon>
        <taxon>Basidiomycota</taxon>
        <taxon>Agaricomycotina</taxon>
        <taxon>Agaricomycetes</taxon>
        <taxon>Polyporales</taxon>
        <taxon>Rhodofomes</taxon>
    </lineage>
</organism>
<name>A0ABQ8K502_9APHY</name>
<reference evidence="4 5" key="1">
    <citation type="journal article" date="2021" name="Environ. Microbiol.">
        <title>Gene family expansions and transcriptome signatures uncover fungal adaptations to wood decay.</title>
        <authorList>
            <person name="Hage H."/>
            <person name="Miyauchi S."/>
            <person name="Viragh M."/>
            <person name="Drula E."/>
            <person name="Min B."/>
            <person name="Chaduli D."/>
            <person name="Navarro D."/>
            <person name="Favel A."/>
            <person name="Norest M."/>
            <person name="Lesage-Meessen L."/>
            <person name="Balint B."/>
            <person name="Merenyi Z."/>
            <person name="de Eugenio L."/>
            <person name="Morin E."/>
            <person name="Martinez A.T."/>
            <person name="Baldrian P."/>
            <person name="Stursova M."/>
            <person name="Martinez M.J."/>
            <person name="Novotny C."/>
            <person name="Magnuson J.K."/>
            <person name="Spatafora J.W."/>
            <person name="Maurice S."/>
            <person name="Pangilinan J."/>
            <person name="Andreopoulos W."/>
            <person name="LaButti K."/>
            <person name="Hundley H."/>
            <person name="Na H."/>
            <person name="Kuo A."/>
            <person name="Barry K."/>
            <person name="Lipzen A."/>
            <person name="Henrissat B."/>
            <person name="Riley R."/>
            <person name="Ahrendt S."/>
            <person name="Nagy L.G."/>
            <person name="Grigoriev I.V."/>
            <person name="Martin F."/>
            <person name="Rosso M.N."/>
        </authorList>
    </citation>
    <scope>NUCLEOTIDE SEQUENCE [LARGE SCALE GENOMIC DNA]</scope>
    <source>
        <strain evidence="4 5">CIRM-BRFM 1785</strain>
    </source>
</reference>
<dbReference type="Gene3D" id="3.90.180.10">
    <property type="entry name" value="Medium-chain alcohol dehydrogenases, catalytic domain"/>
    <property type="match status" value="1"/>
</dbReference>
<dbReference type="Pfam" id="PF16884">
    <property type="entry name" value="ADH_N_2"/>
    <property type="match status" value="1"/>
</dbReference>
<dbReference type="GeneID" id="72008623"/>
<evidence type="ECO:0000259" key="3">
    <source>
        <dbReference type="Pfam" id="PF16884"/>
    </source>
</evidence>
<evidence type="ECO:0000256" key="2">
    <source>
        <dbReference type="SAM" id="MobiDB-lite"/>
    </source>
</evidence>
<dbReference type="Proteomes" id="UP000814176">
    <property type="component" value="Unassembled WGS sequence"/>
</dbReference>
<feature type="region of interest" description="Disordered" evidence="2">
    <location>
        <begin position="240"/>
        <end position="260"/>
    </location>
</feature>
<accession>A0ABQ8K502</accession>
<keyword evidence="1" id="KW-0560">Oxidoreductase</keyword>
<dbReference type="SUPFAM" id="SSF50129">
    <property type="entry name" value="GroES-like"/>
    <property type="match status" value="1"/>
</dbReference>
<dbReference type="RefSeq" id="XP_047775091.1">
    <property type="nucleotide sequence ID" value="XM_047927891.1"/>
</dbReference>
<dbReference type="InterPro" id="IPR036291">
    <property type="entry name" value="NAD(P)-bd_dom_sf"/>
</dbReference>
<keyword evidence="5" id="KW-1185">Reference proteome</keyword>
<evidence type="ECO:0000256" key="1">
    <source>
        <dbReference type="ARBA" id="ARBA00023002"/>
    </source>
</evidence>
<dbReference type="InterPro" id="IPR045010">
    <property type="entry name" value="MDR_fam"/>
</dbReference>
<sequence length="289" mass="30888">MADELDAGTAENPSRHRPLNGGFLVKTLVLSIDPYMRGRMRGPHIKSYLLSPTSFVGQSLTSFSVGRVLHSEHFTVKAGDHVYGHSCFQAPSEGRAVSPAWPSSAMSSRARDKEGLPWSVYVGVYCMPGATAHHAWHEIANAKPGETALVTAAAGPVARETVVQLSLGADVVFNYHIEGTNAILERESVIDIVDTWITSAGRLSSAALDAASAASTTSSVPPPSRLVSSADRARLRGIASNSTRSRAWSPRAKSRQRDRSVGLEVTGEAILAVYKRTNTGKKVIVVAEE</sequence>
<dbReference type="PANTHER" id="PTHR43205:SF7">
    <property type="entry name" value="PROSTAGLANDIN REDUCTASE 1"/>
    <property type="match status" value="1"/>
</dbReference>
<protein>
    <submittedName>
        <fullName evidence="4">NAD-P-binding protein</fullName>
    </submittedName>
</protein>
<dbReference type="SUPFAM" id="SSF51735">
    <property type="entry name" value="NAD(P)-binding Rossmann-fold domains"/>
    <property type="match status" value="1"/>
</dbReference>
<dbReference type="InterPro" id="IPR041694">
    <property type="entry name" value="ADH_N_2"/>
</dbReference>
<dbReference type="PANTHER" id="PTHR43205">
    <property type="entry name" value="PROSTAGLANDIN REDUCTASE"/>
    <property type="match status" value="1"/>
</dbReference>
<feature type="domain" description="Oxidoreductase N-terminal" evidence="3">
    <location>
        <begin position="17"/>
        <end position="89"/>
    </location>
</feature>
<comment type="caution">
    <text evidence="4">The sequence shown here is derived from an EMBL/GenBank/DDBJ whole genome shotgun (WGS) entry which is preliminary data.</text>
</comment>